<comment type="similarity">
    <text evidence="1">Belongs to the STXBP/unc-18/SEC1 family.</text>
</comment>
<dbReference type="Gene3D" id="1.25.40.60">
    <property type="match status" value="1"/>
</dbReference>
<name>A0AAD5JYF4_9FUNG</name>
<dbReference type="PANTHER" id="PTHR11679">
    <property type="entry name" value="VESICLE PROTEIN SORTING-ASSOCIATED"/>
    <property type="match status" value="1"/>
</dbReference>
<dbReference type="Gene3D" id="3.40.50.1910">
    <property type="match status" value="1"/>
</dbReference>
<evidence type="ECO:0000256" key="1">
    <source>
        <dbReference type="ARBA" id="ARBA00009884"/>
    </source>
</evidence>
<gene>
    <name evidence="2" type="ORF">BDA99DRAFT_560702</name>
</gene>
<dbReference type="EMBL" id="JAIXMP010000016">
    <property type="protein sequence ID" value="KAI9260635.1"/>
    <property type="molecule type" value="Genomic_DNA"/>
</dbReference>
<dbReference type="Gene3D" id="3.90.830.10">
    <property type="entry name" value="Syntaxin Binding Protein 1, Chain A, domain 2"/>
    <property type="match status" value="1"/>
</dbReference>
<keyword evidence="3" id="KW-1185">Reference proteome</keyword>
<dbReference type="PIRSF" id="PIRSF005715">
    <property type="entry name" value="VPS45_Sec1"/>
    <property type="match status" value="1"/>
</dbReference>
<comment type="caution">
    <text evidence="2">The sequence shown here is derived from an EMBL/GenBank/DDBJ whole genome shotgun (WGS) entry which is preliminary data.</text>
</comment>
<dbReference type="AlphaFoldDB" id="A0AAD5JYF4"/>
<dbReference type="Gene3D" id="3.40.50.2060">
    <property type="match status" value="1"/>
</dbReference>
<protein>
    <submittedName>
        <fullName evidence="2">Sec1-like protein</fullName>
    </submittedName>
</protein>
<proteinExistence type="inferred from homology"/>
<dbReference type="Pfam" id="PF00995">
    <property type="entry name" value="Sec1"/>
    <property type="match status" value="1"/>
</dbReference>
<reference evidence="2" key="2">
    <citation type="submission" date="2023-02" db="EMBL/GenBank/DDBJ databases">
        <authorList>
            <consortium name="DOE Joint Genome Institute"/>
            <person name="Mondo S.J."/>
            <person name="Chang Y."/>
            <person name="Wang Y."/>
            <person name="Ahrendt S."/>
            <person name="Andreopoulos W."/>
            <person name="Barry K."/>
            <person name="Beard J."/>
            <person name="Benny G.L."/>
            <person name="Blankenship S."/>
            <person name="Bonito G."/>
            <person name="Cuomo C."/>
            <person name="Desiro A."/>
            <person name="Gervers K.A."/>
            <person name="Hundley H."/>
            <person name="Kuo A."/>
            <person name="LaButti K."/>
            <person name="Lang B.F."/>
            <person name="Lipzen A."/>
            <person name="O'Donnell K."/>
            <person name="Pangilinan J."/>
            <person name="Reynolds N."/>
            <person name="Sandor L."/>
            <person name="Smith M.W."/>
            <person name="Tsang A."/>
            <person name="Grigoriev I.V."/>
            <person name="Stajich J.E."/>
            <person name="Spatafora J.W."/>
        </authorList>
    </citation>
    <scope>NUCLEOTIDE SEQUENCE</scope>
    <source>
        <strain evidence="2">RSA 2281</strain>
    </source>
</reference>
<dbReference type="InterPro" id="IPR043127">
    <property type="entry name" value="Sec-1-like_dom3a"/>
</dbReference>
<dbReference type="SUPFAM" id="SSF56815">
    <property type="entry name" value="Sec1/munc18-like (SM) proteins"/>
    <property type="match status" value="1"/>
</dbReference>
<dbReference type="InterPro" id="IPR027482">
    <property type="entry name" value="Sec1-like_dom2"/>
</dbReference>
<dbReference type="GO" id="GO:0016192">
    <property type="term" value="P:vesicle-mediated transport"/>
    <property type="evidence" value="ECO:0007669"/>
    <property type="project" value="InterPro"/>
</dbReference>
<dbReference type="InterPro" id="IPR043154">
    <property type="entry name" value="Sec-1-like_dom1"/>
</dbReference>
<dbReference type="Proteomes" id="UP001209540">
    <property type="component" value="Unassembled WGS sequence"/>
</dbReference>
<sequence length="573" mass="65081">MDLVKAVQHYVDKMIKEVPGMKALLLDTDTTPIVSLATTQSLLLTKECYLIDRIDNRNRDKMRHLKCICFLRPTSESLRYLIDELREPAYGDYYIYFSNTLHKSDIERLAEIDEHEVVREVQEYYGDYLAINSDLYSLGMDARDLFGESITSWNTDAYKQSVKGICSVLLSLKKKPVIRFESASPMATQLAQEVQKNIQREGQLFDFRRPDTPPVLLILDRRNDPVTPLLSQWTYQAMVHDLIGIHHGRVDLSNVPDVRNELKEIVLSADQDPFFKKSMYLNLGDLGATIKQYVDEYQSKTKSNMNIESIADMKRFVEEYPEFRKLSGNVSKHVALVSELSRRVAQEHLLEISELEQGLACNENHNSDLKNVQKMLENDQISDDAKVRLVLLYALRYERTPNNAIKQLIDMLDRAGVNEKKSALVASILMYAGFEQRHDDLFSNQTFLSRGRNVLKGLKGVENVYTQHTPQLGETLDMLINGRLKESSYPFVGGQSPGIRERAQDIIVFIVGGATFEEARFIAQLNAGTPGVRVVLGGTCVHNSTSFMQQLDAVTQKGLSLSSAARRLGSRQQ</sequence>
<dbReference type="InterPro" id="IPR036045">
    <property type="entry name" value="Sec1-like_sf"/>
</dbReference>
<organism evidence="2 3">
    <name type="scientific">Phascolomyces articulosus</name>
    <dbReference type="NCBI Taxonomy" id="60185"/>
    <lineage>
        <taxon>Eukaryota</taxon>
        <taxon>Fungi</taxon>
        <taxon>Fungi incertae sedis</taxon>
        <taxon>Mucoromycota</taxon>
        <taxon>Mucoromycotina</taxon>
        <taxon>Mucoromycetes</taxon>
        <taxon>Mucorales</taxon>
        <taxon>Lichtheimiaceae</taxon>
        <taxon>Phascolomyces</taxon>
    </lineage>
</organism>
<dbReference type="InterPro" id="IPR001619">
    <property type="entry name" value="Sec1-like"/>
</dbReference>
<accession>A0AAD5JYF4</accession>
<evidence type="ECO:0000313" key="2">
    <source>
        <dbReference type="EMBL" id="KAI9260635.1"/>
    </source>
</evidence>
<reference evidence="2" key="1">
    <citation type="journal article" date="2022" name="IScience">
        <title>Evolution of zygomycete secretomes and the origins of terrestrial fungal ecologies.</title>
        <authorList>
            <person name="Chang Y."/>
            <person name="Wang Y."/>
            <person name="Mondo S."/>
            <person name="Ahrendt S."/>
            <person name="Andreopoulos W."/>
            <person name="Barry K."/>
            <person name="Beard J."/>
            <person name="Benny G.L."/>
            <person name="Blankenship S."/>
            <person name="Bonito G."/>
            <person name="Cuomo C."/>
            <person name="Desiro A."/>
            <person name="Gervers K.A."/>
            <person name="Hundley H."/>
            <person name="Kuo A."/>
            <person name="LaButti K."/>
            <person name="Lang B.F."/>
            <person name="Lipzen A."/>
            <person name="O'Donnell K."/>
            <person name="Pangilinan J."/>
            <person name="Reynolds N."/>
            <person name="Sandor L."/>
            <person name="Smith M.E."/>
            <person name="Tsang A."/>
            <person name="Grigoriev I.V."/>
            <person name="Stajich J.E."/>
            <person name="Spatafora J.W."/>
        </authorList>
    </citation>
    <scope>NUCLEOTIDE SEQUENCE</scope>
    <source>
        <strain evidence="2">RSA 2281</strain>
    </source>
</reference>
<evidence type="ECO:0000313" key="3">
    <source>
        <dbReference type="Proteomes" id="UP001209540"/>
    </source>
</evidence>